<evidence type="ECO:0000313" key="2">
    <source>
        <dbReference type="Proteomes" id="UP000606786"/>
    </source>
</evidence>
<comment type="caution">
    <text evidence="1">The sequence shown here is derived from an EMBL/GenBank/DDBJ whole genome shotgun (WGS) entry which is preliminary data.</text>
</comment>
<protein>
    <submittedName>
        <fullName evidence="1">(Mediterranean fruit fly) hypothetical protein</fullName>
    </submittedName>
</protein>
<dbReference type="Proteomes" id="UP000606786">
    <property type="component" value="Unassembled WGS sequence"/>
</dbReference>
<proteinExistence type="predicted"/>
<evidence type="ECO:0000313" key="1">
    <source>
        <dbReference type="EMBL" id="CAD6999301.1"/>
    </source>
</evidence>
<organism evidence="1 2">
    <name type="scientific">Ceratitis capitata</name>
    <name type="common">Mediterranean fruit fly</name>
    <name type="synonym">Tephritis capitata</name>
    <dbReference type="NCBI Taxonomy" id="7213"/>
    <lineage>
        <taxon>Eukaryota</taxon>
        <taxon>Metazoa</taxon>
        <taxon>Ecdysozoa</taxon>
        <taxon>Arthropoda</taxon>
        <taxon>Hexapoda</taxon>
        <taxon>Insecta</taxon>
        <taxon>Pterygota</taxon>
        <taxon>Neoptera</taxon>
        <taxon>Endopterygota</taxon>
        <taxon>Diptera</taxon>
        <taxon>Brachycera</taxon>
        <taxon>Muscomorpha</taxon>
        <taxon>Tephritoidea</taxon>
        <taxon>Tephritidae</taxon>
        <taxon>Ceratitis</taxon>
        <taxon>Ceratitis</taxon>
    </lineage>
</organism>
<sequence length="97" mass="11271">MNPRQIRNQTRFYALKCTLTIEFSLLSKRKSSLSVCCTAVDEVANVDDDDQDYDDNDSETQQRTTTKGDNCNFIAPFICQSRWLLAAWLTRWLIGWL</sequence>
<name>A0A811UKM6_CERCA</name>
<dbReference type="EMBL" id="CAJHJT010000012">
    <property type="protein sequence ID" value="CAD6999301.1"/>
    <property type="molecule type" value="Genomic_DNA"/>
</dbReference>
<gene>
    <name evidence="1" type="ORF">CCAP1982_LOCUS7829</name>
</gene>
<reference evidence="1" key="1">
    <citation type="submission" date="2020-11" db="EMBL/GenBank/DDBJ databases">
        <authorList>
            <person name="Whitehead M."/>
        </authorList>
    </citation>
    <scope>NUCLEOTIDE SEQUENCE</scope>
    <source>
        <strain evidence="1">EGII</strain>
    </source>
</reference>
<dbReference type="AlphaFoldDB" id="A0A811UKM6"/>
<accession>A0A811UKM6</accession>
<keyword evidence="2" id="KW-1185">Reference proteome</keyword>